<evidence type="ECO:0008006" key="3">
    <source>
        <dbReference type="Google" id="ProtNLM"/>
    </source>
</evidence>
<dbReference type="OrthoDB" id="5416097at2759"/>
<reference evidence="2" key="1">
    <citation type="submission" date="2019-04" db="EMBL/GenBank/DDBJ databases">
        <title>Friends and foes A comparative genomics studyof 23 Aspergillus species from section Flavi.</title>
        <authorList>
            <consortium name="DOE Joint Genome Institute"/>
            <person name="Kjaerbolling I."/>
            <person name="Vesth T."/>
            <person name="Frisvad J.C."/>
            <person name="Nybo J.L."/>
            <person name="Theobald S."/>
            <person name="Kildgaard S."/>
            <person name="Isbrandt T."/>
            <person name="Kuo A."/>
            <person name="Sato A."/>
            <person name="Lyhne E.K."/>
            <person name="Kogle M.E."/>
            <person name="Wiebenga A."/>
            <person name="Kun R.S."/>
            <person name="Lubbers R.J."/>
            <person name="Makela M.R."/>
            <person name="Barry K."/>
            <person name="Chovatia M."/>
            <person name="Clum A."/>
            <person name="Daum C."/>
            <person name="Haridas S."/>
            <person name="He G."/>
            <person name="LaButti K."/>
            <person name="Lipzen A."/>
            <person name="Mondo S."/>
            <person name="Riley R."/>
            <person name="Salamov A."/>
            <person name="Simmons B.A."/>
            <person name="Magnuson J.K."/>
            <person name="Henrissat B."/>
            <person name="Mortensen U.H."/>
            <person name="Larsen T.O."/>
            <person name="Devries R.P."/>
            <person name="Grigoriev I.V."/>
            <person name="Machida M."/>
            <person name="Baker S.E."/>
            <person name="Andersen M.R."/>
        </authorList>
    </citation>
    <scope>NUCLEOTIDE SEQUENCE [LARGE SCALE GENOMIC DNA]</scope>
    <source>
        <strain evidence="2">CBS 553.77</strain>
    </source>
</reference>
<protein>
    <recommendedName>
        <fullName evidence="3">HNH nuclease domain-containing protein</fullName>
    </recommendedName>
</protein>
<dbReference type="AlphaFoldDB" id="A0A5N6ZEB5"/>
<proteinExistence type="predicted"/>
<dbReference type="EMBL" id="ML739044">
    <property type="protein sequence ID" value="KAE8355997.1"/>
    <property type="molecule type" value="Genomic_DNA"/>
</dbReference>
<organism evidence="1 2">
    <name type="scientific">Aspergillus coremiiformis</name>
    <dbReference type="NCBI Taxonomy" id="138285"/>
    <lineage>
        <taxon>Eukaryota</taxon>
        <taxon>Fungi</taxon>
        <taxon>Dikarya</taxon>
        <taxon>Ascomycota</taxon>
        <taxon>Pezizomycotina</taxon>
        <taxon>Eurotiomycetes</taxon>
        <taxon>Eurotiomycetidae</taxon>
        <taxon>Eurotiales</taxon>
        <taxon>Aspergillaceae</taxon>
        <taxon>Aspergillus</taxon>
        <taxon>Aspergillus subgen. Circumdati</taxon>
    </lineage>
</organism>
<feature type="non-terminal residue" evidence="1">
    <location>
        <position position="55"/>
    </location>
</feature>
<accession>A0A5N6ZEB5</accession>
<gene>
    <name evidence="1" type="ORF">BDV28DRAFT_127991</name>
</gene>
<keyword evidence="2" id="KW-1185">Reference proteome</keyword>
<dbReference type="Proteomes" id="UP000327118">
    <property type="component" value="Unassembled WGS sequence"/>
</dbReference>
<sequence length="55" mass="6415">MGEPIQVCHIYPFALGTKAESERERFWRHLGSFWPPETIAKWKKHIMGPHGTEVP</sequence>
<evidence type="ECO:0000313" key="2">
    <source>
        <dbReference type="Proteomes" id="UP000327118"/>
    </source>
</evidence>
<evidence type="ECO:0000313" key="1">
    <source>
        <dbReference type="EMBL" id="KAE8355997.1"/>
    </source>
</evidence>
<name>A0A5N6ZEB5_9EURO</name>